<evidence type="ECO:0000256" key="1">
    <source>
        <dbReference type="ARBA" id="ARBA00022801"/>
    </source>
</evidence>
<dbReference type="SUPFAM" id="SSF55811">
    <property type="entry name" value="Nudix"/>
    <property type="match status" value="1"/>
</dbReference>
<name>A0ABT1JRA4_9ACTN</name>
<dbReference type="InterPro" id="IPR000086">
    <property type="entry name" value="NUDIX_hydrolase_dom"/>
</dbReference>
<keyword evidence="1" id="KW-0378">Hydrolase</keyword>
<dbReference type="InterPro" id="IPR015797">
    <property type="entry name" value="NUDIX_hydrolase-like_dom_sf"/>
</dbReference>
<evidence type="ECO:0000313" key="4">
    <source>
        <dbReference type="Proteomes" id="UP001320766"/>
    </source>
</evidence>
<dbReference type="CDD" id="cd04663">
    <property type="entry name" value="NUDIX_Hydrolase"/>
    <property type="match status" value="1"/>
</dbReference>
<reference evidence="3 4" key="1">
    <citation type="submission" date="2022-06" db="EMBL/GenBank/DDBJ databases">
        <title>Sequencing the genomes of 1000 actinobacteria strains.</title>
        <authorList>
            <person name="Klenk H.-P."/>
        </authorList>
    </citation>
    <scope>NUCLEOTIDE SEQUENCE [LARGE SCALE GENOMIC DNA]</scope>
    <source>
        <strain evidence="3 4">DSM 44170</strain>
    </source>
</reference>
<dbReference type="Gene3D" id="3.90.79.10">
    <property type="entry name" value="Nucleoside Triphosphate Pyrophosphohydrolase"/>
    <property type="match status" value="1"/>
</dbReference>
<evidence type="ECO:0000313" key="3">
    <source>
        <dbReference type="EMBL" id="MCP2344255.1"/>
    </source>
</evidence>
<dbReference type="EMBL" id="JAMZEC010000001">
    <property type="protein sequence ID" value="MCP2344255.1"/>
    <property type="molecule type" value="Genomic_DNA"/>
</dbReference>
<dbReference type="Pfam" id="PF00293">
    <property type="entry name" value="NUDIX"/>
    <property type="match status" value="1"/>
</dbReference>
<evidence type="ECO:0000259" key="2">
    <source>
        <dbReference type="PROSITE" id="PS51462"/>
    </source>
</evidence>
<dbReference type="PROSITE" id="PS51462">
    <property type="entry name" value="NUDIX"/>
    <property type="match status" value="1"/>
</dbReference>
<dbReference type="InterPro" id="IPR020084">
    <property type="entry name" value="NUDIX_hydrolase_CS"/>
</dbReference>
<organism evidence="3 4">
    <name type="scientific">Nonomuraea roseoviolacea subsp. carminata</name>
    <dbReference type="NCBI Taxonomy" id="160689"/>
    <lineage>
        <taxon>Bacteria</taxon>
        <taxon>Bacillati</taxon>
        <taxon>Actinomycetota</taxon>
        <taxon>Actinomycetes</taxon>
        <taxon>Streptosporangiales</taxon>
        <taxon>Streptosporangiaceae</taxon>
        <taxon>Nonomuraea</taxon>
    </lineage>
</organism>
<sequence>MALANTLKIGACDYGGMSRPRIRVAAYILRNRSTPELLVFDHVGMPEAGTQVPAGGVLPDESLEQAVLREVAEETGLTEVAIVGPIAVDHRPREDNGQPRQTTFFQLTADPDGADAWHHRVHGDGADAGLEFACRFVPLPLVERLADAQDAWLSRLDGRGGEAVSSS</sequence>
<feature type="domain" description="Nudix hydrolase" evidence="2">
    <location>
        <begin position="20"/>
        <end position="159"/>
    </location>
</feature>
<accession>A0ABT1JRA4</accession>
<protein>
    <submittedName>
        <fullName evidence="3">ADP-ribose pyrophosphatase YjhB (NUDIX family)</fullName>
    </submittedName>
</protein>
<keyword evidence="4" id="KW-1185">Reference proteome</keyword>
<comment type="caution">
    <text evidence="3">The sequence shown here is derived from an EMBL/GenBank/DDBJ whole genome shotgun (WGS) entry which is preliminary data.</text>
</comment>
<dbReference type="Proteomes" id="UP001320766">
    <property type="component" value="Unassembled WGS sequence"/>
</dbReference>
<proteinExistence type="predicted"/>
<gene>
    <name evidence="3" type="ORF">HD595_000377</name>
</gene>
<dbReference type="PROSITE" id="PS00893">
    <property type="entry name" value="NUDIX_BOX"/>
    <property type="match status" value="1"/>
</dbReference>